<feature type="chain" id="PRO_5013120911" description="Ammonium transporter" evidence="9">
    <location>
        <begin position="28"/>
        <end position="452"/>
    </location>
</feature>
<keyword evidence="7 8" id="KW-0924">Ammonia transport</keyword>
<feature type="signal peptide" evidence="9">
    <location>
        <begin position="1"/>
        <end position="27"/>
    </location>
</feature>
<name>A0A212JAG6_9PROT</name>
<evidence type="ECO:0000256" key="9">
    <source>
        <dbReference type="SAM" id="SignalP"/>
    </source>
</evidence>
<keyword evidence="4 8" id="KW-0812">Transmembrane</keyword>
<dbReference type="InterPro" id="IPR001905">
    <property type="entry name" value="Ammonium_transpt"/>
</dbReference>
<feature type="transmembrane region" description="Helical" evidence="8">
    <location>
        <begin position="170"/>
        <end position="193"/>
    </location>
</feature>
<dbReference type="InterPro" id="IPR029020">
    <property type="entry name" value="Ammonium/urea_transptr"/>
</dbReference>
<dbReference type="PROSITE" id="PS51257">
    <property type="entry name" value="PROKAR_LIPOPROTEIN"/>
    <property type="match status" value="1"/>
</dbReference>
<dbReference type="Gene3D" id="1.10.3430.10">
    <property type="entry name" value="Ammonium transporter AmtB like domains"/>
    <property type="match status" value="1"/>
</dbReference>
<evidence type="ECO:0000256" key="4">
    <source>
        <dbReference type="ARBA" id="ARBA00022692"/>
    </source>
</evidence>
<evidence type="ECO:0000259" key="10">
    <source>
        <dbReference type="Pfam" id="PF00909"/>
    </source>
</evidence>
<dbReference type="AlphaFoldDB" id="A0A212JAG6"/>
<dbReference type="EMBL" id="FLUO01000001">
    <property type="protein sequence ID" value="SBV96444.1"/>
    <property type="molecule type" value="Genomic_DNA"/>
</dbReference>
<reference evidence="11" key="1">
    <citation type="submission" date="2016-04" db="EMBL/GenBank/DDBJ databases">
        <authorList>
            <person name="Evans L.H."/>
            <person name="Alamgir A."/>
            <person name="Owens N."/>
            <person name="Weber N.D."/>
            <person name="Virtaneva K."/>
            <person name="Barbian K."/>
            <person name="Babar A."/>
            <person name="Rosenke K."/>
        </authorList>
    </citation>
    <scope>NUCLEOTIDE SEQUENCE</scope>
    <source>
        <strain evidence="11">86</strain>
    </source>
</reference>
<dbReference type="PANTHER" id="PTHR11730:SF62">
    <property type="entry name" value="AMMONIUM TRANSPORTER SLL1017-RELATED"/>
    <property type="match status" value="1"/>
</dbReference>
<evidence type="ECO:0000256" key="5">
    <source>
        <dbReference type="ARBA" id="ARBA00022989"/>
    </source>
</evidence>
<dbReference type="InterPro" id="IPR019879">
    <property type="entry name" value="Ammonium_transptr_marine"/>
</dbReference>
<feature type="transmembrane region" description="Helical" evidence="8">
    <location>
        <begin position="364"/>
        <end position="384"/>
    </location>
</feature>
<organism evidence="11">
    <name type="scientific">uncultured Alphaproteobacteria bacterium</name>
    <dbReference type="NCBI Taxonomy" id="91750"/>
    <lineage>
        <taxon>Bacteria</taxon>
        <taxon>Pseudomonadati</taxon>
        <taxon>Pseudomonadota</taxon>
        <taxon>Alphaproteobacteria</taxon>
        <taxon>environmental samples</taxon>
    </lineage>
</organism>
<gene>
    <name evidence="11" type="ORF">KL86APRO_10760</name>
</gene>
<dbReference type="Pfam" id="PF00909">
    <property type="entry name" value="Ammonium_transp"/>
    <property type="match status" value="1"/>
</dbReference>
<feature type="transmembrane region" description="Helical" evidence="8">
    <location>
        <begin position="314"/>
        <end position="330"/>
    </location>
</feature>
<evidence type="ECO:0000256" key="8">
    <source>
        <dbReference type="RuleBase" id="RU362002"/>
    </source>
</evidence>
<keyword evidence="6 8" id="KW-0472">Membrane</keyword>
<feature type="transmembrane region" description="Helical" evidence="8">
    <location>
        <begin position="390"/>
        <end position="415"/>
    </location>
</feature>
<evidence type="ECO:0000256" key="6">
    <source>
        <dbReference type="ARBA" id="ARBA00023136"/>
    </source>
</evidence>
<dbReference type="NCBIfam" id="TIGR03644">
    <property type="entry name" value="marine_trans_1"/>
    <property type="match status" value="1"/>
</dbReference>
<feature type="transmembrane region" description="Helical" evidence="8">
    <location>
        <begin position="37"/>
        <end position="59"/>
    </location>
</feature>
<keyword evidence="9" id="KW-0732">Signal</keyword>
<dbReference type="NCBIfam" id="TIGR00836">
    <property type="entry name" value="amt"/>
    <property type="match status" value="1"/>
</dbReference>
<dbReference type="PROSITE" id="PS01219">
    <property type="entry name" value="AMMONIUM_TRANSP"/>
    <property type="match status" value="1"/>
</dbReference>
<keyword evidence="3 8" id="KW-0813">Transport</keyword>
<feature type="domain" description="Ammonium transporter AmtB-like" evidence="10">
    <location>
        <begin position="42"/>
        <end position="442"/>
    </location>
</feature>
<proteinExistence type="inferred from homology"/>
<evidence type="ECO:0000313" key="11">
    <source>
        <dbReference type="EMBL" id="SBV96444.1"/>
    </source>
</evidence>
<dbReference type="InterPro" id="IPR018047">
    <property type="entry name" value="Ammonium_transpt_CS"/>
</dbReference>
<feature type="transmembrane region" description="Helical" evidence="8">
    <location>
        <begin position="145"/>
        <end position="163"/>
    </location>
</feature>
<protein>
    <recommendedName>
        <fullName evidence="8">Ammonium transporter</fullName>
    </recommendedName>
</protein>
<feature type="transmembrane region" description="Helical" evidence="8">
    <location>
        <begin position="284"/>
        <end position="307"/>
    </location>
</feature>
<accession>A0A212JAG6</accession>
<evidence type="ECO:0000256" key="7">
    <source>
        <dbReference type="ARBA" id="ARBA00023177"/>
    </source>
</evidence>
<dbReference type="InterPro" id="IPR024041">
    <property type="entry name" value="NH4_transpt_AmtB-like_dom"/>
</dbReference>
<dbReference type="GO" id="GO:0005886">
    <property type="term" value="C:plasma membrane"/>
    <property type="evidence" value="ECO:0007669"/>
    <property type="project" value="UniProtKB-SubCell"/>
</dbReference>
<dbReference type="GO" id="GO:0097272">
    <property type="term" value="P:ammonium homeostasis"/>
    <property type="evidence" value="ECO:0007669"/>
    <property type="project" value="TreeGrafter"/>
</dbReference>
<evidence type="ECO:0000256" key="3">
    <source>
        <dbReference type="ARBA" id="ARBA00022448"/>
    </source>
</evidence>
<keyword evidence="5 8" id="KW-1133">Transmembrane helix</keyword>
<dbReference type="SUPFAM" id="SSF111352">
    <property type="entry name" value="Ammonium transporter"/>
    <property type="match status" value="1"/>
</dbReference>
<sequence>MKLNKTLFVVPALAACALAASGAPAHAEVEGETAFVFNTFSFLIHGALVMWMAAGFAMLEAGLVRSKNTATICLKNIALYAMACMMYYLVGYNLMYGNVDGGYIGTFSLFYNPSDAEAALLGADEKTAELVAPVIENGYAVMSDWFFQVVFVATAASVVSGTVAERMKLWPFMVFTILLTAVIYPITGSWAWGGGWLSEMGFKDFAGSTLVHSVGGWAALTGAILLGPRKGKYNADGSVNPFPGSNLPLATLGTFILWFGWFGFNGGSQLALGSAADAVAIANVYANTNVAACAGIVAAMLASQLLFKKVDLSMSLNGALAGLVAITAGPDVPTPLSAIIIGAVGGVLAVLAVPFFDKLKIDDVVGALSVHLVNGIWGTLAVGIFDGGDIVAQIVGILAIGAFTIIATGIVWAALKFTVGIRVTEEEEFHGQDKAELGMEAYPEFGSGSARL</sequence>
<feature type="transmembrane region" description="Helical" evidence="8">
    <location>
        <begin position="247"/>
        <end position="264"/>
    </location>
</feature>
<comment type="subcellular location">
    <subcellularLocation>
        <location evidence="8">Cell membrane</location>
        <topology evidence="8">Multi-pass membrane protein</topology>
    </subcellularLocation>
    <subcellularLocation>
        <location evidence="1">Membrane</location>
        <topology evidence="1">Multi-pass membrane protein</topology>
    </subcellularLocation>
</comment>
<evidence type="ECO:0000256" key="1">
    <source>
        <dbReference type="ARBA" id="ARBA00004141"/>
    </source>
</evidence>
<dbReference type="PANTHER" id="PTHR11730">
    <property type="entry name" value="AMMONIUM TRANSPORTER"/>
    <property type="match status" value="1"/>
</dbReference>
<dbReference type="GO" id="GO:0008519">
    <property type="term" value="F:ammonium channel activity"/>
    <property type="evidence" value="ECO:0007669"/>
    <property type="project" value="InterPro"/>
</dbReference>
<feature type="transmembrane region" description="Helical" evidence="8">
    <location>
        <begin position="71"/>
        <end position="90"/>
    </location>
</feature>
<feature type="transmembrane region" description="Helical" evidence="8">
    <location>
        <begin position="336"/>
        <end position="357"/>
    </location>
</feature>
<feature type="transmembrane region" description="Helical" evidence="8">
    <location>
        <begin position="205"/>
        <end position="226"/>
    </location>
</feature>
<comment type="similarity">
    <text evidence="2 8">Belongs to the ammonia transporter channel (TC 1.A.11.2) family.</text>
</comment>
<evidence type="ECO:0000256" key="2">
    <source>
        <dbReference type="ARBA" id="ARBA00005887"/>
    </source>
</evidence>